<feature type="non-terminal residue" evidence="2">
    <location>
        <position position="188"/>
    </location>
</feature>
<evidence type="ECO:0000313" key="2">
    <source>
        <dbReference type="EMBL" id="GAH82739.1"/>
    </source>
</evidence>
<gene>
    <name evidence="2" type="ORF">S03H2_66683</name>
</gene>
<name>X1JWV0_9ZZZZ</name>
<sequence>YKDGDYWSVIKDSIGLPDLNWQVKWGGIFINFLESNGLPSFDIKDALRYVTPILIHGMIPNSCLDEYFEKILVPMVKCELADSTDRKEISFLLGNRREDNKERKAIEKEVKKSQIQKNQISNKLSRDHSLIKIWDDLDKIKALEQEESNPDELASLPEDPLECKSKKNLAIQNLQKEIEELQKEERQR</sequence>
<proteinExistence type="predicted"/>
<dbReference type="EMBL" id="BARU01043568">
    <property type="protein sequence ID" value="GAH82739.1"/>
    <property type="molecule type" value="Genomic_DNA"/>
</dbReference>
<accession>X1JWV0</accession>
<protein>
    <submittedName>
        <fullName evidence="2">Uncharacterized protein</fullName>
    </submittedName>
</protein>
<feature type="coiled-coil region" evidence="1">
    <location>
        <begin position="96"/>
        <end position="123"/>
    </location>
</feature>
<dbReference type="AlphaFoldDB" id="X1JWV0"/>
<keyword evidence="1" id="KW-0175">Coiled coil</keyword>
<reference evidence="2" key="1">
    <citation type="journal article" date="2014" name="Front. Microbiol.">
        <title>High frequency of phylogenetically diverse reductive dehalogenase-homologous genes in deep subseafloor sedimentary metagenomes.</title>
        <authorList>
            <person name="Kawai M."/>
            <person name="Futagami T."/>
            <person name="Toyoda A."/>
            <person name="Takaki Y."/>
            <person name="Nishi S."/>
            <person name="Hori S."/>
            <person name="Arai W."/>
            <person name="Tsubouchi T."/>
            <person name="Morono Y."/>
            <person name="Uchiyama I."/>
            <person name="Ito T."/>
            <person name="Fujiyama A."/>
            <person name="Inagaki F."/>
            <person name="Takami H."/>
        </authorList>
    </citation>
    <scope>NUCLEOTIDE SEQUENCE</scope>
    <source>
        <strain evidence="2">Expedition CK06-06</strain>
    </source>
</reference>
<feature type="non-terminal residue" evidence="2">
    <location>
        <position position="1"/>
    </location>
</feature>
<comment type="caution">
    <text evidence="2">The sequence shown here is derived from an EMBL/GenBank/DDBJ whole genome shotgun (WGS) entry which is preliminary data.</text>
</comment>
<organism evidence="2">
    <name type="scientific">marine sediment metagenome</name>
    <dbReference type="NCBI Taxonomy" id="412755"/>
    <lineage>
        <taxon>unclassified sequences</taxon>
        <taxon>metagenomes</taxon>
        <taxon>ecological metagenomes</taxon>
    </lineage>
</organism>
<evidence type="ECO:0000256" key="1">
    <source>
        <dbReference type="SAM" id="Coils"/>
    </source>
</evidence>